<evidence type="ECO:0000256" key="1">
    <source>
        <dbReference type="SAM" id="MobiDB-lite"/>
    </source>
</evidence>
<proteinExistence type="predicted"/>
<dbReference type="PANTHER" id="PTHR33266:SF1">
    <property type="entry name" value="F-BOX DOMAIN-CONTAINING PROTEIN"/>
    <property type="match status" value="1"/>
</dbReference>
<keyword evidence="3" id="KW-1185">Reference proteome</keyword>
<evidence type="ECO:0000313" key="3">
    <source>
        <dbReference type="Proteomes" id="UP001201163"/>
    </source>
</evidence>
<feature type="region of interest" description="Disordered" evidence="1">
    <location>
        <begin position="607"/>
        <end position="629"/>
    </location>
</feature>
<dbReference type="Proteomes" id="UP001201163">
    <property type="component" value="Unassembled WGS sequence"/>
</dbReference>
<dbReference type="PANTHER" id="PTHR33266">
    <property type="entry name" value="CHROMOSOME 15, WHOLE GENOME SHOTGUN SEQUENCE"/>
    <property type="match status" value="1"/>
</dbReference>
<gene>
    <name evidence="2" type="ORF">EDB92DRAFT_2113656</name>
</gene>
<dbReference type="EMBL" id="JAKELL010000017">
    <property type="protein sequence ID" value="KAH8993716.1"/>
    <property type="molecule type" value="Genomic_DNA"/>
</dbReference>
<sequence length="701" mass="78391">MTKSPFTSTSPPPKRPTASRARMEESPSSDDLLQFDIPTLEELYEHERFGSVDNFVDVKTFLVNIEIEDQRHDFFTVLQRGAAEGASLAEKKAIVSHNIFWINGPPAHQSTFDPPSAHVLWESQRAIENSWTADFVGKSPLEGLKWHVVELLGVGTSNTTKVYGRYCSIVQPSGMGKSRLLDELSKDLRTQHHERRVNIFLAFDEAHTLTVYYDDQEESRFVVLRWELSSILGHGPLFSFFLSTSSKITQFGQSRGHDNPDRINSGYMTIPRRYIYVGFDQLVQNRKVRRGSTLEDVTSLDFIAHLGRPLWASRYDHGDDEIRNSLLDFALQKLLCTPQVPRSLTEAQVYAVLSQRLALDVNTPQYLLASANPLQLMQATHEQVANHMRVCVALRDGAESLRAVASSEPILLEAASRVMQDSKIFSLPAALALVLTGSCINQGDRGELLVAAFFTWARDKVILDTPPPVLEDSSELPSFYHSKAARRPFGDVFDKAHMHFNHFVKPQEQKLLARRYLNLYMARSAAVLGANYQAGFDAVYPYLYGGTDLDPKKVGFIIVQVKNGQAQADAFPNMDPFKCGFLDESDLEDGKFPIPIIHLLFSLSSTKGSPPSVTVAPPKDTASRRGNEPNSNFTSYDFVCTGVDENILQPVVESLDVWASLVNSSNPWSSFYSVPVPDVLRSQLPGCGTNEGHWMNWVEGL</sequence>
<accession>A0AAD4LJN7</accession>
<name>A0AAD4LJN7_9AGAM</name>
<evidence type="ECO:0000313" key="2">
    <source>
        <dbReference type="EMBL" id="KAH8993716.1"/>
    </source>
</evidence>
<feature type="region of interest" description="Disordered" evidence="1">
    <location>
        <begin position="1"/>
        <end position="30"/>
    </location>
</feature>
<dbReference type="AlphaFoldDB" id="A0AAD4LJN7"/>
<protein>
    <submittedName>
        <fullName evidence="2">Uncharacterized protein</fullName>
    </submittedName>
</protein>
<organism evidence="2 3">
    <name type="scientific">Lactarius akahatsu</name>
    <dbReference type="NCBI Taxonomy" id="416441"/>
    <lineage>
        <taxon>Eukaryota</taxon>
        <taxon>Fungi</taxon>
        <taxon>Dikarya</taxon>
        <taxon>Basidiomycota</taxon>
        <taxon>Agaricomycotina</taxon>
        <taxon>Agaricomycetes</taxon>
        <taxon>Russulales</taxon>
        <taxon>Russulaceae</taxon>
        <taxon>Lactarius</taxon>
    </lineage>
</organism>
<reference evidence="2" key="1">
    <citation type="submission" date="2022-01" db="EMBL/GenBank/DDBJ databases">
        <title>Comparative genomics reveals a dynamic genome evolution in the ectomycorrhizal milk-cap (Lactarius) mushrooms.</title>
        <authorList>
            <consortium name="DOE Joint Genome Institute"/>
            <person name="Lebreton A."/>
            <person name="Tang N."/>
            <person name="Kuo A."/>
            <person name="LaButti K."/>
            <person name="Drula E."/>
            <person name="Barry K."/>
            <person name="Clum A."/>
            <person name="Lipzen A."/>
            <person name="Mousain D."/>
            <person name="Ng V."/>
            <person name="Wang R."/>
            <person name="Wang X."/>
            <person name="Dai Y."/>
            <person name="Henrissat B."/>
            <person name="Grigoriev I.V."/>
            <person name="Guerin-Laguette A."/>
            <person name="Yu F."/>
            <person name="Martin F.M."/>
        </authorList>
    </citation>
    <scope>NUCLEOTIDE SEQUENCE</scope>
    <source>
        <strain evidence="2">QP</strain>
    </source>
</reference>
<comment type="caution">
    <text evidence="2">The sequence shown here is derived from an EMBL/GenBank/DDBJ whole genome shotgun (WGS) entry which is preliminary data.</text>
</comment>